<organism evidence="2">
    <name type="scientific">uncultured Rubrobacteraceae bacterium</name>
    <dbReference type="NCBI Taxonomy" id="349277"/>
    <lineage>
        <taxon>Bacteria</taxon>
        <taxon>Bacillati</taxon>
        <taxon>Actinomycetota</taxon>
        <taxon>Rubrobacteria</taxon>
        <taxon>Rubrobacterales</taxon>
        <taxon>Rubrobacteraceae</taxon>
        <taxon>environmental samples</taxon>
    </lineage>
</organism>
<feature type="non-terminal residue" evidence="2">
    <location>
        <position position="256"/>
    </location>
</feature>
<proteinExistence type="predicted"/>
<feature type="compositionally biased region" description="Basic and acidic residues" evidence="1">
    <location>
        <begin position="71"/>
        <end position="90"/>
    </location>
</feature>
<dbReference type="AlphaFoldDB" id="A0A6J4PCQ0"/>
<feature type="compositionally biased region" description="Basic residues" evidence="1">
    <location>
        <begin position="125"/>
        <end position="136"/>
    </location>
</feature>
<evidence type="ECO:0000256" key="1">
    <source>
        <dbReference type="SAM" id="MobiDB-lite"/>
    </source>
</evidence>
<accession>A0A6J4PCQ0</accession>
<sequence length="256" mass="29451">GQEGVLRAGDVLLGGSFDPRFGGREGLLRRAVRLGVQGRRDPWRRRLHDVPQSGRRGGRYGSARRTTRALEQLRQRRECGRDRRKGEATRRQNVRGALRCDGLGPHGRASRSRRRDALRVGATGAHRRGKGQRRRLHGLERAPDPRPRGGGRLLQRALRLGDRTHRARWDAGLHHVQERRFPERRFHAGDGAARRRSFLLASLLHGRFVRRCYGEGKSARWCAVCRALGSSCRKDRRPWRSPGRRFRHLRGPDRRI</sequence>
<reference evidence="2" key="1">
    <citation type="submission" date="2020-02" db="EMBL/GenBank/DDBJ databases">
        <authorList>
            <person name="Meier V. D."/>
        </authorList>
    </citation>
    <scope>NUCLEOTIDE SEQUENCE</scope>
    <source>
        <strain evidence="2">AVDCRST_MAG82</strain>
    </source>
</reference>
<feature type="region of interest" description="Disordered" evidence="1">
    <location>
        <begin position="46"/>
        <end position="152"/>
    </location>
</feature>
<protein>
    <submittedName>
        <fullName evidence="2">27 kDa antigen Cfp30B</fullName>
    </submittedName>
</protein>
<evidence type="ECO:0000313" key="2">
    <source>
        <dbReference type="EMBL" id="CAA9409777.1"/>
    </source>
</evidence>
<dbReference type="EMBL" id="CADCVA010000095">
    <property type="protein sequence ID" value="CAA9409777.1"/>
    <property type="molecule type" value="Genomic_DNA"/>
</dbReference>
<name>A0A6J4PCQ0_9ACTN</name>
<feature type="compositionally biased region" description="Basic and acidic residues" evidence="1">
    <location>
        <begin position="137"/>
        <end position="147"/>
    </location>
</feature>
<gene>
    <name evidence="2" type="ORF">AVDCRST_MAG82-722</name>
</gene>
<feature type="non-terminal residue" evidence="2">
    <location>
        <position position="1"/>
    </location>
</feature>